<dbReference type="AlphaFoldDB" id="A0A930UC22"/>
<reference evidence="2" key="1">
    <citation type="submission" date="2020-10" db="EMBL/GenBank/DDBJ databases">
        <title>An improved Amphimedon queenslandica hologenome assembly reveals how three proteobacterial symbionts can extend the metabolic phenotypic of their marine sponge host.</title>
        <authorList>
            <person name="Degnan B."/>
            <person name="Degnan S."/>
            <person name="Xiang X."/>
        </authorList>
    </citation>
    <scope>NUCLEOTIDE SEQUENCE</scope>
    <source>
        <strain evidence="2">AqS2</strain>
    </source>
</reference>
<protein>
    <recommendedName>
        <fullName evidence="4">Acetyl-CoA carboxylase</fullName>
    </recommendedName>
</protein>
<accession>A0A930UC22</accession>
<keyword evidence="3" id="KW-1185">Reference proteome</keyword>
<comment type="caution">
    <text evidence="2">The sequence shown here is derived from an EMBL/GenBank/DDBJ whole genome shotgun (WGS) entry which is preliminary data.</text>
</comment>
<dbReference type="Proteomes" id="UP000604381">
    <property type="component" value="Unassembled WGS sequence"/>
</dbReference>
<gene>
    <name evidence="2" type="ORF">ISN26_01815</name>
</gene>
<dbReference type="EMBL" id="JADHEI010000028">
    <property type="protein sequence ID" value="MBF2734818.1"/>
    <property type="molecule type" value="Genomic_DNA"/>
</dbReference>
<feature type="region of interest" description="Disordered" evidence="1">
    <location>
        <begin position="34"/>
        <end position="63"/>
    </location>
</feature>
<feature type="compositionally biased region" description="Pro residues" evidence="1">
    <location>
        <begin position="43"/>
        <end position="57"/>
    </location>
</feature>
<evidence type="ECO:0008006" key="4">
    <source>
        <dbReference type="Google" id="ProtNLM"/>
    </source>
</evidence>
<evidence type="ECO:0000313" key="2">
    <source>
        <dbReference type="EMBL" id="MBF2734818.1"/>
    </source>
</evidence>
<name>A0A930UC22_9GAMM</name>
<evidence type="ECO:0000313" key="3">
    <source>
        <dbReference type="Proteomes" id="UP000604381"/>
    </source>
</evidence>
<proteinExistence type="predicted"/>
<sequence>MDLRKLKTILELFENSDIQEMELTEDKETIRLAKGPGGAVTVTPPPPAPVQAPPPAHHCPDYH</sequence>
<evidence type="ECO:0000256" key="1">
    <source>
        <dbReference type="SAM" id="MobiDB-lite"/>
    </source>
</evidence>
<organism evidence="2 3">
    <name type="scientific">Candidatus Amphirhobacter heronislandensis</name>
    <dbReference type="NCBI Taxonomy" id="1732024"/>
    <lineage>
        <taxon>Bacteria</taxon>
        <taxon>Pseudomonadati</taxon>
        <taxon>Pseudomonadota</taxon>
        <taxon>Gammaproteobacteria</taxon>
        <taxon>Candidatus Tethybacterales</taxon>
        <taxon>Candidatus Tethybacteraceae</taxon>
        <taxon>Candidatus Amphirhobacter</taxon>
    </lineage>
</organism>